<dbReference type="InterPro" id="IPR000872">
    <property type="entry name" value="Tafazzin"/>
</dbReference>
<keyword evidence="7" id="KW-0496">Mitochondrion</keyword>
<dbReference type="PANTHER" id="PTHR12497:SF0">
    <property type="entry name" value="TAFAZZIN"/>
    <property type="match status" value="1"/>
</dbReference>
<dbReference type="GO" id="GO:0006644">
    <property type="term" value="P:phospholipid metabolic process"/>
    <property type="evidence" value="ECO:0007669"/>
    <property type="project" value="InterPro"/>
</dbReference>
<dbReference type="GO" id="GO:0005743">
    <property type="term" value="C:mitochondrial inner membrane"/>
    <property type="evidence" value="ECO:0007669"/>
    <property type="project" value="UniProtKB-SubCell"/>
</dbReference>
<dbReference type="AlphaFoldDB" id="A0AAV1HSU2"/>
<dbReference type="CDD" id="cd07989">
    <property type="entry name" value="LPLAT_AGPAT-like"/>
    <property type="match status" value="1"/>
</dbReference>
<comment type="caution">
    <text evidence="15">The sequence shown here is derived from an EMBL/GenBank/DDBJ whole genome shotgun (WGS) entry which is preliminary data.</text>
</comment>
<comment type="subcellular location">
    <subcellularLocation>
        <location evidence="1">Mitochondrion inner membrane</location>
        <topology evidence="1">Peripheral membrane protein</topology>
        <orientation evidence="1">Intermembrane side</orientation>
    </subcellularLocation>
    <subcellularLocation>
        <location evidence="10">Mitochondrion outer membrane</location>
        <topology evidence="10">Peripheral membrane protein</topology>
        <orientation evidence="10">Intermembrane side</orientation>
    </subcellularLocation>
</comment>
<dbReference type="PRINTS" id="PR00979">
    <property type="entry name" value="TAFAZZIN"/>
</dbReference>
<dbReference type="Proteomes" id="UP001314263">
    <property type="component" value="Unassembled WGS sequence"/>
</dbReference>
<protein>
    <recommendedName>
        <fullName evidence="12">Tafazzin family protein</fullName>
    </recommendedName>
</protein>
<dbReference type="PANTHER" id="PTHR12497">
    <property type="entry name" value="TAZ PROTEIN TAFAZZIN"/>
    <property type="match status" value="1"/>
</dbReference>
<feature type="domain" description="Phospholipid/glycerol acyltransferase" evidence="14">
    <location>
        <begin position="66"/>
        <end position="198"/>
    </location>
</feature>
<dbReference type="Pfam" id="PF01553">
    <property type="entry name" value="Acyltransferase"/>
    <property type="match status" value="1"/>
</dbReference>
<keyword evidence="3" id="KW-0808">Transferase</keyword>
<evidence type="ECO:0000256" key="13">
    <source>
        <dbReference type="SAM" id="MobiDB-lite"/>
    </source>
</evidence>
<dbReference type="SMART" id="SM00563">
    <property type="entry name" value="PlsC"/>
    <property type="match status" value="1"/>
</dbReference>
<evidence type="ECO:0000313" key="16">
    <source>
        <dbReference type="Proteomes" id="UP001314263"/>
    </source>
</evidence>
<dbReference type="EMBL" id="CAUYUE010000002">
    <property type="protein sequence ID" value="CAK0739091.1"/>
    <property type="molecule type" value="Genomic_DNA"/>
</dbReference>
<evidence type="ECO:0000256" key="12">
    <source>
        <dbReference type="RuleBase" id="RU365062"/>
    </source>
</evidence>
<evidence type="ECO:0000259" key="14">
    <source>
        <dbReference type="SMART" id="SM00563"/>
    </source>
</evidence>
<accession>A0AAV1HSU2</accession>
<feature type="compositionally biased region" description="Basic and acidic residues" evidence="13">
    <location>
        <begin position="276"/>
        <end position="290"/>
    </location>
</feature>
<evidence type="ECO:0000256" key="1">
    <source>
        <dbReference type="ARBA" id="ARBA00004137"/>
    </source>
</evidence>
<dbReference type="SUPFAM" id="SSF69593">
    <property type="entry name" value="Glycerol-3-phosphate (1)-acyltransferase"/>
    <property type="match status" value="1"/>
</dbReference>
<keyword evidence="8" id="KW-0472">Membrane</keyword>
<organism evidence="15 16">
    <name type="scientific">Coccomyxa viridis</name>
    <dbReference type="NCBI Taxonomy" id="1274662"/>
    <lineage>
        <taxon>Eukaryota</taxon>
        <taxon>Viridiplantae</taxon>
        <taxon>Chlorophyta</taxon>
        <taxon>core chlorophytes</taxon>
        <taxon>Trebouxiophyceae</taxon>
        <taxon>Trebouxiophyceae incertae sedis</taxon>
        <taxon>Coccomyxaceae</taxon>
        <taxon>Coccomyxa</taxon>
    </lineage>
</organism>
<name>A0AAV1HSU2_9CHLO</name>
<evidence type="ECO:0000256" key="6">
    <source>
        <dbReference type="ARBA" id="ARBA00023098"/>
    </source>
</evidence>
<evidence type="ECO:0000256" key="3">
    <source>
        <dbReference type="ARBA" id="ARBA00022679"/>
    </source>
</evidence>
<evidence type="ECO:0000256" key="8">
    <source>
        <dbReference type="ARBA" id="ARBA00023136"/>
    </source>
</evidence>
<evidence type="ECO:0000313" key="15">
    <source>
        <dbReference type="EMBL" id="CAK0739091.1"/>
    </source>
</evidence>
<feature type="region of interest" description="Disordered" evidence="13">
    <location>
        <begin position="256"/>
        <end position="290"/>
    </location>
</feature>
<evidence type="ECO:0000256" key="9">
    <source>
        <dbReference type="ARBA" id="ARBA00023315"/>
    </source>
</evidence>
<evidence type="ECO:0000256" key="11">
    <source>
        <dbReference type="ARBA" id="ARBA00047906"/>
    </source>
</evidence>
<keyword evidence="9" id="KW-0012">Acyltransferase</keyword>
<sequence length="290" mass="32043">MDSAIESEHPQGVPVEPPWGSLGRDFTLGVVSLGSKLILRWLNTYNTTNLATLEEIVRHRPDGTGLLTVCNHTSTLDDPVVMSNLMPWHFFASESHHMGNRWSLCAREICYKSKLLGQFFLSGKTLPIERGQGLGQPAMQTAAQLLARGDWVHLFPEGRVSFSGRLQACRWGVGKLICDAVTQSGRDPVIVPFYHSGMARIMPEHGRIPRVGQTVAVTVGEPIDVSDLTCQCHEAGNTQVWKELTERICSKLHALEEAAPPNPDQQSERQLSPGHADAHIEKQDPVLPEH</sequence>
<gene>
    <name evidence="15" type="ORF">CVIRNUC_001135</name>
</gene>
<keyword evidence="6" id="KW-0443">Lipid metabolism</keyword>
<comment type="catalytic activity">
    <reaction evidence="11">
        <text>1'-[1,2-diacyl-sn-glycero-3-phospho],3'-[1-acyl-sn-glycero-3-phospho]-glycerol + a 1,2-diacyl-sn-glycero-3-phosphocholine = a cardiolipin + a 1-acyl-sn-glycero-3-phosphocholine</text>
        <dbReference type="Rhea" id="RHEA:33731"/>
        <dbReference type="ChEBI" id="CHEBI:57643"/>
        <dbReference type="ChEBI" id="CHEBI:58168"/>
        <dbReference type="ChEBI" id="CHEBI:62237"/>
        <dbReference type="ChEBI" id="CHEBI:64743"/>
    </reaction>
    <physiologicalReaction direction="left-to-right" evidence="11">
        <dbReference type="Rhea" id="RHEA:33732"/>
    </physiologicalReaction>
    <physiologicalReaction direction="right-to-left" evidence="11">
        <dbReference type="Rhea" id="RHEA:33733"/>
    </physiologicalReaction>
</comment>
<evidence type="ECO:0000256" key="10">
    <source>
        <dbReference type="ARBA" id="ARBA00024323"/>
    </source>
</evidence>
<reference evidence="15 16" key="1">
    <citation type="submission" date="2023-10" db="EMBL/GenBank/DDBJ databases">
        <authorList>
            <person name="Maclean D."/>
            <person name="Macfadyen A."/>
        </authorList>
    </citation>
    <scope>NUCLEOTIDE SEQUENCE [LARGE SCALE GENOMIC DNA]</scope>
</reference>
<keyword evidence="4" id="KW-1000">Mitochondrion outer membrane</keyword>
<dbReference type="GO" id="GO:0008374">
    <property type="term" value="F:O-acyltransferase activity"/>
    <property type="evidence" value="ECO:0007669"/>
    <property type="project" value="TreeGrafter"/>
</dbReference>
<comment type="similarity">
    <text evidence="2 12">Belongs to the taffazin family.</text>
</comment>
<dbReference type="GO" id="GO:0005741">
    <property type="term" value="C:mitochondrial outer membrane"/>
    <property type="evidence" value="ECO:0007669"/>
    <property type="project" value="UniProtKB-SubCell"/>
</dbReference>
<proteinExistence type="inferred from homology"/>
<evidence type="ECO:0000256" key="4">
    <source>
        <dbReference type="ARBA" id="ARBA00022787"/>
    </source>
</evidence>
<evidence type="ECO:0000256" key="5">
    <source>
        <dbReference type="ARBA" id="ARBA00022792"/>
    </source>
</evidence>
<evidence type="ECO:0000256" key="7">
    <source>
        <dbReference type="ARBA" id="ARBA00023128"/>
    </source>
</evidence>
<evidence type="ECO:0000256" key="2">
    <source>
        <dbReference type="ARBA" id="ARBA00010524"/>
    </source>
</evidence>
<dbReference type="InterPro" id="IPR002123">
    <property type="entry name" value="Plipid/glycerol_acylTrfase"/>
</dbReference>
<keyword evidence="5" id="KW-0999">Mitochondrion inner membrane</keyword>
<keyword evidence="16" id="KW-1185">Reference proteome</keyword>